<dbReference type="AlphaFoldDB" id="A0A1N6JWF5"/>
<keyword evidence="5" id="KW-0653">Protein transport</keyword>
<comment type="subcellular location">
    <subcellularLocation>
        <location evidence="5">Cell membrane</location>
        <topology evidence="5">Multi-pass membrane protein</topology>
    </subcellularLocation>
    <subcellularLocation>
        <location evidence="1">Membrane</location>
        <topology evidence="1">Multi-pass membrane protein</topology>
    </subcellularLocation>
</comment>
<dbReference type="STRING" id="536979.SAMN04488055_4562"/>
<dbReference type="PANTHER" id="PTHR30371:SF0">
    <property type="entry name" value="SEC-INDEPENDENT PROTEIN TRANSLOCASE PROTEIN TATC, CHLOROPLASTIC-RELATED"/>
    <property type="match status" value="1"/>
</dbReference>
<keyword evidence="5" id="KW-0813">Transport</keyword>
<dbReference type="Pfam" id="PF00902">
    <property type="entry name" value="TatC"/>
    <property type="match status" value="1"/>
</dbReference>
<proteinExistence type="inferred from homology"/>
<evidence type="ECO:0000256" key="1">
    <source>
        <dbReference type="ARBA" id="ARBA00004141"/>
    </source>
</evidence>
<comment type="function">
    <text evidence="5">Part of the twin-arginine translocation (Tat) system that transports large folded proteins containing a characteristic twin-arginine motif in their signal peptide across membranes.</text>
</comment>
<dbReference type="GO" id="GO:0065002">
    <property type="term" value="P:intracellular protein transmembrane transport"/>
    <property type="evidence" value="ECO:0007669"/>
    <property type="project" value="TreeGrafter"/>
</dbReference>
<dbReference type="OrthoDB" id="9777044at2"/>
<evidence type="ECO:0000256" key="5">
    <source>
        <dbReference type="HAMAP-Rule" id="MF_00902"/>
    </source>
</evidence>
<gene>
    <name evidence="5" type="primary">tatC</name>
    <name evidence="6" type="ORF">SAMN04488055_4562</name>
</gene>
<reference evidence="6 7" key="1">
    <citation type="submission" date="2016-11" db="EMBL/GenBank/DDBJ databases">
        <authorList>
            <person name="Jaros S."/>
            <person name="Januszkiewicz K."/>
            <person name="Wedrychowicz H."/>
        </authorList>
    </citation>
    <scope>NUCLEOTIDE SEQUENCE [LARGE SCALE GENOMIC DNA]</scope>
    <source>
        <strain evidence="6 7">DSM 24787</strain>
    </source>
</reference>
<feature type="transmembrane region" description="Helical" evidence="5">
    <location>
        <begin position="99"/>
        <end position="120"/>
    </location>
</feature>
<evidence type="ECO:0000313" key="7">
    <source>
        <dbReference type="Proteomes" id="UP000185003"/>
    </source>
</evidence>
<dbReference type="HAMAP" id="MF_00902">
    <property type="entry name" value="TatC"/>
    <property type="match status" value="1"/>
</dbReference>
<comment type="subunit">
    <text evidence="5">Forms a complex with TatA.</text>
</comment>
<organism evidence="6 7">
    <name type="scientific">Chitinophaga niabensis</name>
    <dbReference type="NCBI Taxonomy" id="536979"/>
    <lineage>
        <taxon>Bacteria</taxon>
        <taxon>Pseudomonadati</taxon>
        <taxon>Bacteroidota</taxon>
        <taxon>Chitinophagia</taxon>
        <taxon>Chitinophagales</taxon>
        <taxon>Chitinophagaceae</taxon>
        <taxon>Chitinophaga</taxon>
    </lineage>
</organism>
<keyword evidence="5" id="KW-1003">Cell membrane</keyword>
<feature type="transmembrane region" description="Helical" evidence="5">
    <location>
        <begin position="32"/>
        <end position="55"/>
    </location>
</feature>
<keyword evidence="3 5" id="KW-1133">Transmembrane helix</keyword>
<accession>A0A1N6JWF5</accession>
<dbReference type="RefSeq" id="WP_074241885.1">
    <property type="nucleotide sequence ID" value="NZ_FSRA01000002.1"/>
</dbReference>
<name>A0A1N6JWF5_9BACT</name>
<comment type="similarity">
    <text evidence="5">Belongs to the TatC family.</text>
</comment>
<dbReference type="GO" id="GO:0009977">
    <property type="term" value="F:proton motive force dependent protein transmembrane transporter activity"/>
    <property type="evidence" value="ECO:0007669"/>
    <property type="project" value="TreeGrafter"/>
</dbReference>
<keyword evidence="7" id="KW-1185">Reference proteome</keyword>
<dbReference type="PRINTS" id="PR01840">
    <property type="entry name" value="TATCFAMILY"/>
</dbReference>
<dbReference type="Proteomes" id="UP000185003">
    <property type="component" value="Unassembled WGS sequence"/>
</dbReference>
<feature type="transmembrane region" description="Helical" evidence="5">
    <location>
        <begin position="189"/>
        <end position="211"/>
    </location>
</feature>
<dbReference type="InterPro" id="IPR002033">
    <property type="entry name" value="TatC"/>
</dbReference>
<keyword evidence="5" id="KW-0811">Translocation</keyword>
<dbReference type="EMBL" id="FSRA01000002">
    <property type="protein sequence ID" value="SIO48583.1"/>
    <property type="molecule type" value="Genomic_DNA"/>
</dbReference>
<evidence type="ECO:0000256" key="4">
    <source>
        <dbReference type="ARBA" id="ARBA00023136"/>
    </source>
</evidence>
<feature type="transmembrane region" description="Helical" evidence="5">
    <location>
        <begin position="223"/>
        <end position="242"/>
    </location>
</feature>
<evidence type="ECO:0000313" key="6">
    <source>
        <dbReference type="EMBL" id="SIO48583.1"/>
    </source>
</evidence>
<dbReference type="NCBIfam" id="TIGR00945">
    <property type="entry name" value="tatC"/>
    <property type="match status" value="1"/>
</dbReference>
<keyword evidence="4 5" id="KW-0472">Membrane</keyword>
<keyword evidence="2 5" id="KW-0812">Transmembrane</keyword>
<feature type="transmembrane region" description="Helical" evidence="5">
    <location>
        <begin position="248"/>
        <end position="266"/>
    </location>
</feature>
<sequence>MLKKLFSSNEDKAEMSFFDHLEELRWHLVRSAFAIVIVSILGFIFTDWILTNVIFGPTQPNFPTYSWMCKLSHALNMGDKLCLVPPEIKFQNTKMAGQITLQFKLAFILGLIGAFPYIIYEFWRFIRPALKDNEAKGSKGIIFWISLQFLLGIAFSYFLIAPFMINFLASYTVSSVIKNDFFIDDYFGLMSQIILGMGCLFEMPILVFFLTKLGLLTPDFMRTYRRHAIVVILILAAIITPPDVLDQLLVFVPLYLLYEISILISARAYKAKEKKEAEEWS</sequence>
<protein>
    <recommendedName>
        <fullName evidence="5">Sec-independent protein translocase protein TatC</fullName>
    </recommendedName>
</protein>
<evidence type="ECO:0000256" key="2">
    <source>
        <dbReference type="ARBA" id="ARBA00022692"/>
    </source>
</evidence>
<feature type="transmembrane region" description="Helical" evidence="5">
    <location>
        <begin position="141"/>
        <end position="169"/>
    </location>
</feature>
<dbReference type="GO" id="GO:0033281">
    <property type="term" value="C:TAT protein transport complex"/>
    <property type="evidence" value="ECO:0007669"/>
    <property type="project" value="UniProtKB-UniRule"/>
</dbReference>
<dbReference type="PANTHER" id="PTHR30371">
    <property type="entry name" value="SEC-INDEPENDENT PROTEIN TRANSLOCASE PROTEIN TATC"/>
    <property type="match status" value="1"/>
</dbReference>
<evidence type="ECO:0000256" key="3">
    <source>
        <dbReference type="ARBA" id="ARBA00022989"/>
    </source>
</evidence>
<dbReference type="GO" id="GO:0043953">
    <property type="term" value="P:protein transport by the Tat complex"/>
    <property type="evidence" value="ECO:0007669"/>
    <property type="project" value="UniProtKB-UniRule"/>
</dbReference>